<dbReference type="PANTHER" id="PTHR28620">
    <property type="entry name" value="CENTROMERE PROTEIN V"/>
    <property type="match status" value="1"/>
</dbReference>
<dbReference type="PANTHER" id="PTHR28620:SF1">
    <property type="entry name" value="CENP-V_GFA DOMAIN-CONTAINING PROTEIN"/>
    <property type="match status" value="1"/>
</dbReference>
<proteinExistence type="inferred from homology"/>
<keyword evidence="2" id="KW-0479">Metal-binding</keyword>
<sequence length="123" mass="13297">MTRMTATCHCGAVKIEAEFPGGLSTAARCDCSFCIRRGAAAVTAVTESLRILQGAENLSLYTWGTHTAKHHFCKTCGIYVYHQRRSDPAECGVNLGCIDGGNPRTHGPIPWNDGGNHPSDRTY</sequence>
<dbReference type="EMBL" id="FQVK01000003">
    <property type="protein sequence ID" value="SHE48638.1"/>
    <property type="molecule type" value="Genomic_DNA"/>
</dbReference>
<evidence type="ECO:0000259" key="4">
    <source>
        <dbReference type="PROSITE" id="PS51891"/>
    </source>
</evidence>
<dbReference type="PROSITE" id="PS51891">
    <property type="entry name" value="CENP_V_GFA"/>
    <property type="match status" value="1"/>
</dbReference>
<dbReference type="Pfam" id="PF04828">
    <property type="entry name" value="GFA"/>
    <property type="match status" value="1"/>
</dbReference>
<dbReference type="InterPro" id="IPR011057">
    <property type="entry name" value="Mss4-like_sf"/>
</dbReference>
<keyword evidence="6" id="KW-1185">Reference proteome</keyword>
<accession>A0A1M4TW16</accession>
<dbReference type="AlphaFoldDB" id="A0A1M4TW16"/>
<comment type="similarity">
    <text evidence="1">Belongs to the Gfa family.</text>
</comment>
<keyword evidence="3" id="KW-0862">Zinc</keyword>
<dbReference type="GO" id="GO:0046872">
    <property type="term" value="F:metal ion binding"/>
    <property type="evidence" value="ECO:0007669"/>
    <property type="project" value="UniProtKB-KW"/>
</dbReference>
<reference evidence="5 6" key="1">
    <citation type="submission" date="2016-11" db="EMBL/GenBank/DDBJ databases">
        <authorList>
            <person name="Varghese N."/>
            <person name="Submissions S."/>
        </authorList>
    </citation>
    <scope>NUCLEOTIDE SEQUENCE [LARGE SCALE GENOMIC DNA]</scope>
    <source>
        <strain evidence="5 6">DSM 29341</strain>
    </source>
</reference>
<feature type="domain" description="CENP-V/GFA" evidence="4">
    <location>
        <begin position="4"/>
        <end position="112"/>
    </location>
</feature>
<evidence type="ECO:0000313" key="5">
    <source>
        <dbReference type="EMBL" id="SHE48638.1"/>
    </source>
</evidence>
<evidence type="ECO:0000256" key="3">
    <source>
        <dbReference type="ARBA" id="ARBA00022833"/>
    </source>
</evidence>
<dbReference type="Proteomes" id="UP000325134">
    <property type="component" value="Unassembled WGS sequence"/>
</dbReference>
<protein>
    <submittedName>
        <fullName evidence="5">Uncharacterized conserved protein</fullName>
    </submittedName>
</protein>
<dbReference type="InterPro" id="IPR052355">
    <property type="entry name" value="CENP-V-like"/>
</dbReference>
<dbReference type="OrthoDB" id="9807246at2"/>
<evidence type="ECO:0000313" key="6">
    <source>
        <dbReference type="Proteomes" id="UP000325134"/>
    </source>
</evidence>
<organism evidence="5 6">
    <name type="scientific">Ruegeria intermedia</name>
    <dbReference type="NCBI Taxonomy" id="996115"/>
    <lineage>
        <taxon>Bacteria</taxon>
        <taxon>Pseudomonadati</taxon>
        <taxon>Pseudomonadota</taxon>
        <taxon>Alphaproteobacteria</taxon>
        <taxon>Rhodobacterales</taxon>
        <taxon>Roseobacteraceae</taxon>
        <taxon>Ruegeria</taxon>
    </lineage>
</organism>
<dbReference type="InterPro" id="IPR006913">
    <property type="entry name" value="CENP-V/GFA"/>
</dbReference>
<evidence type="ECO:0000256" key="2">
    <source>
        <dbReference type="ARBA" id="ARBA00022723"/>
    </source>
</evidence>
<dbReference type="SUPFAM" id="SSF51316">
    <property type="entry name" value="Mss4-like"/>
    <property type="match status" value="1"/>
</dbReference>
<dbReference type="GO" id="GO:0016846">
    <property type="term" value="F:carbon-sulfur lyase activity"/>
    <property type="evidence" value="ECO:0007669"/>
    <property type="project" value="InterPro"/>
</dbReference>
<dbReference type="RefSeq" id="WP_149774611.1">
    <property type="nucleotide sequence ID" value="NZ_FQVK01000003.1"/>
</dbReference>
<gene>
    <name evidence="5" type="ORF">SAMN05444279_10337</name>
</gene>
<name>A0A1M4TW16_9RHOB</name>
<dbReference type="Gene3D" id="2.170.150.70">
    <property type="match status" value="1"/>
</dbReference>
<evidence type="ECO:0000256" key="1">
    <source>
        <dbReference type="ARBA" id="ARBA00005495"/>
    </source>
</evidence>